<protein>
    <submittedName>
        <fullName evidence="1">Uncharacterized protein</fullName>
    </submittedName>
</protein>
<dbReference type="PANTHER" id="PTHR31827:SF1">
    <property type="entry name" value="EMB|CAB89363.1"/>
    <property type="match status" value="1"/>
</dbReference>
<dbReference type="PANTHER" id="PTHR31827">
    <property type="entry name" value="EMB|CAB89363.1"/>
    <property type="match status" value="1"/>
</dbReference>
<reference evidence="1 2" key="1">
    <citation type="submission" date="2012-04" db="EMBL/GenBank/DDBJ databases">
        <title>The Genome Sequence of Saprolegnia declina VS20.</title>
        <authorList>
            <consortium name="The Broad Institute Genome Sequencing Platform"/>
            <person name="Russ C."/>
            <person name="Nusbaum C."/>
            <person name="Tyler B."/>
            <person name="van West P."/>
            <person name="Dieguez-Uribeondo J."/>
            <person name="de Bruijn I."/>
            <person name="Tripathy S."/>
            <person name="Jiang R."/>
            <person name="Young S.K."/>
            <person name="Zeng Q."/>
            <person name="Gargeya S."/>
            <person name="Fitzgerald M."/>
            <person name="Haas B."/>
            <person name="Abouelleil A."/>
            <person name="Alvarado L."/>
            <person name="Arachchi H.M."/>
            <person name="Berlin A."/>
            <person name="Chapman S.B."/>
            <person name="Goldberg J."/>
            <person name="Griggs A."/>
            <person name="Gujja S."/>
            <person name="Hansen M."/>
            <person name="Howarth C."/>
            <person name="Imamovic A."/>
            <person name="Larimer J."/>
            <person name="McCowen C."/>
            <person name="Montmayeur A."/>
            <person name="Murphy C."/>
            <person name="Neiman D."/>
            <person name="Pearson M."/>
            <person name="Priest M."/>
            <person name="Roberts A."/>
            <person name="Saif S."/>
            <person name="Shea T."/>
            <person name="Sisk P."/>
            <person name="Sykes S."/>
            <person name="Wortman J."/>
            <person name="Nusbaum C."/>
            <person name="Birren B."/>
        </authorList>
    </citation>
    <scope>NUCLEOTIDE SEQUENCE [LARGE SCALE GENOMIC DNA]</scope>
    <source>
        <strain evidence="1 2">VS20</strain>
    </source>
</reference>
<organism evidence="1 2">
    <name type="scientific">Saprolegnia diclina (strain VS20)</name>
    <dbReference type="NCBI Taxonomy" id="1156394"/>
    <lineage>
        <taxon>Eukaryota</taxon>
        <taxon>Sar</taxon>
        <taxon>Stramenopiles</taxon>
        <taxon>Oomycota</taxon>
        <taxon>Saprolegniomycetes</taxon>
        <taxon>Saprolegniales</taxon>
        <taxon>Saprolegniaceae</taxon>
        <taxon>Saprolegnia</taxon>
    </lineage>
</organism>
<dbReference type="RefSeq" id="XP_008614752.1">
    <property type="nucleotide sequence ID" value="XM_008616530.1"/>
</dbReference>
<evidence type="ECO:0000313" key="1">
    <source>
        <dbReference type="EMBL" id="EQC31745.1"/>
    </source>
</evidence>
<dbReference type="eggNOG" id="ENOG502QTGB">
    <property type="taxonomic scope" value="Eukaryota"/>
</dbReference>
<sequence length="208" mass="22493">MPPSTVCTFTECSRPAMPDSNKCVVHKNKLKCSRDGCHNQVYARYLCVRHGGKKQCQVPSCRASVSRGVFCTDHGGGVAKRLCTEPGCNSQAHARYKCVRHGGGRGCRHKGGCPMYARYGGFCRRHATDSVMTKREEPALVTVPFFSTPAPLEKSASDGPMDDSTLYHAIDNAILTLLCDSLASISQGQSGIPWSCLVDDAPACSFSR</sequence>
<dbReference type="EMBL" id="JH767167">
    <property type="protein sequence ID" value="EQC31745.1"/>
    <property type="molecule type" value="Genomic_DNA"/>
</dbReference>
<name>T0QDT6_SAPDV</name>
<dbReference type="InParanoid" id="T0QDT6"/>
<dbReference type="STRING" id="1156394.T0QDT6"/>
<dbReference type="GeneID" id="19951262"/>
<dbReference type="VEuPathDB" id="FungiDB:SDRG_10535"/>
<dbReference type="OrthoDB" id="10296319at2759"/>
<keyword evidence="2" id="KW-1185">Reference proteome</keyword>
<dbReference type="AlphaFoldDB" id="T0QDT6"/>
<gene>
    <name evidence="1" type="ORF">SDRG_10535</name>
</gene>
<accession>T0QDT6</accession>
<dbReference type="OMA" id="CTFTECS"/>
<proteinExistence type="predicted"/>
<evidence type="ECO:0000313" key="2">
    <source>
        <dbReference type="Proteomes" id="UP000030762"/>
    </source>
</evidence>
<dbReference type="Proteomes" id="UP000030762">
    <property type="component" value="Unassembled WGS sequence"/>
</dbReference>